<sequence length="93" mass="11004">MKIINPDVIRAAVDKHRDEIIQWIKTLICFPSENRPPNGFEWEAQKYIENECKNLGWDTDVFAPDEVMNIKENPVWLEGRDYSNNRKNVVATW</sequence>
<comment type="caution">
    <text evidence="1">The sequence shown here is derived from an EMBL/GenBank/DDBJ whole genome shotgun (WGS) entry which is preliminary data.</text>
</comment>
<dbReference type="Gene3D" id="3.40.630.10">
    <property type="entry name" value="Zn peptidases"/>
    <property type="match status" value="1"/>
</dbReference>
<dbReference type="EMBL" id="BART01013539">
    <property type="protein sequence ID" value="GAG78257.1"/>
    <property type="molecule type" value="Genomic_DNA"/>
</dbReference>
<protein>
    <recommendedName>
        <fullName evidence="2">Peptidase M20 dimerisation domain-containing protein</fullName>
    </recommendedName>
</protein>
<accession>X1BAF7</accession>
<dbReference type="SUPFAM" id="SSF53187">
    <property type="entry name" value="Zn-dependent exopeptidases"/>
    <property type="match status" value="1"/>
</dbReference>
<evidence type="ECO:0000313" key="1">
    <source>
        <dbReference type="EMBL" id="GAG78257.1"/>
    </source>
</evidence>
<organism evidence="1">
    <name type="scientific">marine sediment metagenome</name>
    <dbReference type="NCBI Taxonomy" id="412755"/>
    <lineage>
        <taxon>unclassified sequences</taxon>
        <taxon>metagenomes</taxon>
        <taxon>ecological metagenomes</taxon>
    </lineage>
</organism>
<evidence type="ECO:0008006" key="2">
    <source>
        <dbReference type="Google" id="ProtNLM"/>
    </source>
</evidence>
<name>X1BAF7_9ZZZZ</name>
<reference evidence="1" key="1">
    <citation type="journal article" date="2014" name="Front. Microbiol.">
        <title>High frequency of phylogenetically diverse reductive dehalogenase-homologous genes in deep subseafloor sedimentary metagenomes.</title>
        <authorList>
            <person name="Kawai M."/>
            <person name="Futagami T."/>
            <person name="Toyoda A."/>
            <person name="Takaki Y."/>
            <person name="Nishi S."/>
            <person name="Hori S."/>
            <person name="Arai W."/>
            <person name="Tsubouchi T."/>
            <person name="Morono Y."/>
            <person name="Uchiyama I."/>
            <person name="Ito T."/>
            <person name="Fujiyama A."/>
            <person name="Inagaki F."/>
            <person name="Takami H."/>
        </authorList>
    </citation>
    <scope>NUCLEOTIDE SEQUENCE</scope>
    <source>
        <strain evidence="1">Expedition CK06-06</strain>
    </source>
</reference>
<dbReference type="AlphaFoldDB" id="X1BAF7"/>
<gene>
    <name evidence="1" type="ORF">S01H4_27626</name>
</gene>
<feature type="non-terminal residue" evidence="1">
    <location>
        <position position="93"/>
    </location>
</feature>
<proteinExistence type="predicted"/>